<evidence type="ECO:0000256" key="1">
    <source>
        <dbReference type="SAM" id="Phobius"/>
    </source>
</evidence>
<reference evidence="2" key="1">
    <citation type="journal article" date="2023" name="G3 (Bethesda)">
        <title>Whole genome assemblies of Zophobas morio and Tenebrio molitor.</title>
        <authorList>
            <person name="Kaur S."/>
            <person name="Stinson S.A."/>
            <person name="diCenzo G.C."/>
        </authorList>
    </citation>
    <scope>NUCLEOTIDE SEQUENCE</scope>
    <source>
        <strain evidence="2">QUZm001</strain>
    </source>
</reference>
<feature type="transmembrane region" description="Helical" evidence="1">
    <location>
        <begin position="7"/>
        <end position="28"/>
    </location>
</feature>
<organism evidence="2 3">
    <name type="scientific">Zophobas morio</name>
    <dbReference type="NCBI Taxonomy" id="2755281"/>
    <lineage>
        <taxon>Eukaryota</taxon>
        <taxon>Metazoa</taxon>
        <taxon>Ecdysozoa</taxon>
        <taxon>Arthropoda</taxon>
        <taxon>Hexapoda</taxon>
        <taxon>Insecta</taxon>
        <taxon>Pterygota</taxon>
        <taxon>Neoptera</taxon>
        <taxon>Endopterygota</taxon>
        <taxon>Coleoptera</taxon>
        <taxon>Polyphaga</taxon>
        <taxon>Cucujiformia</taxon>
        <taxon>Tenebrionidae</taxon>
        <taxon>Zophobas</taxon>
    </lineage>
</organism>
<keyword evidence="1" id="KW-0472">Membrane</keyword>
<proteinExistence type="predicted"/>
<dbReference type="AlphaFoldDB" id="A0AA38MIQ3"/>
<feature type="transmembrane region" description="Helical" evidence="1">
    <location>
        <begin position="48"/>
        <end position="67"/>
    </location>
</feature>
<keyword evidence="1" id="KW-0812">Transmembrane</keyword>
<dbReference type="EMBL" id="JALNTZ010000003">
    <property type="protein sequence ID" value="KAJ3657682.1"/>
    <property type="molecule type" value="Genomic_DNA"/>
</dbReference>
<gene>
    <name evidence="2" type="ORF">Zmor_009469</name>
</gene>
<sequence>MTASCSCLKLCSMAVALANLCLGLYILIEGIFVLVEYLTTKVVTIGLILVYFQIATFLLFVSLLLLIGIIQDKEKYISLYLLLSSLIWFIVTMLVVSYMLFYNTTAMTHNIVANETTTTPAPVSGTPAPKETVPAEKAVGFSIGLVLIWCGQLGVYKFHDQVIEKNIINAGQSYVSSAMNS</sequence>
<feature type="transmembrane region" description="Helical" evidence="1">
    <location>
        <begin position="79"/>
        <end position="101"/>
    </location>
</feature>
<accession>A0AA38MIQ3</accession>
<evidence type="ECO:0000313" key="2">
    <source>
        <dbReference type="EMBL" id="KAJ3657682.1"/>
    </source>
</evidence>
<protein>
    <submittedName>
        <fullName evidence="2">Uncharacterized protein</fullName>
    </submittedName>
</protein>
<name>A0AA38MIQ3_9CUCU</name>
<feature type="transmembrane region" description="Helical" evidence="1">
    <location>
        <begin position="138"/>
        <end position="156"/>
    </location>
</feature>
<keyword evidence="1" id="KW-1133">Transmembrane helix</keyword>
<dbReference type="Proteomes" id="UP001168821">
    <property type="component" value="Unassembled WGS sequence"/>
</dbReference>
<keyword evidence="3" id="KW-1185">Reference proteome</keyword>
<comment type="caution">
    <text evidence="2">The sequence shown here is derived from an EMBL/GenBank/DDBJ whole genome shotgun (WGS) entry which is preliminary data.</text>
</comment>
<evidence type="ECO:0000313" key="3">
    <source>
        <dbReference type="Proteomes" id="UP001168821"/>
    </source>
</evidence>